<dbReference type="STRING" id="1499686.BN1079_02235"/>
<proteinExistence type="predicted"/>
<reference evidence="3 4" key="1">
    <citation type="submission" date="2014-07" db="EMBL/GenBank/DDBJ databases">
        <authorList>
            <person name="Urmite Genomes Urmite Genomes"/>
        </authorList>
    </citation>
    <scope>NUCLEOTIDE SEQUENCE [LARGE SCALE GENOMIC DNA]</scope>
    <source>
        <strain evidence="3 4">20_BN</strain>
    </source>
</reference>
<dbReference type="InterPro" id="IPR036291">
    <property type="entry name" value="NAD(P)-bd_dom_sf"/>
</dbReference>
<dbReference type="RefSeq" id="WP_037024316.1">
    <property type="nucleotide sequence ID" value="NZ_CCSF01000001.1"/>
</dbReference>
<dbReference type="EMBL" id="CCSF01000001">
    <property type="protein sequence ID" value="CDZ94905.1"/>
    <property type="molecule type" value="Genomic_DNA"/>
</dbReference>
<feature type="domain" description="NAD-dependent epimerase/dehydratase" evidence="2">
    <location>
        <begin position="4"/>
        <end position="239"/>
    </location>
</feature>
<organism evidence="3 4">
    <name type="scientific">Pseudomonas saudiphocaensis</name>
    <dbReference type="NCBI Taxonomy" id="1499686"/>
    <lineage>
        <taxon>Bacteria</taxon>
        <taxon>Pseudomonadati</taxon>
        <taxon>Pseudomonadota</taxon>
        <taxon>Gammaproteobacteria</taxon>
        <taxon>Pseudomonadales</taxon>
        <taxon>Pseudomonadaceae</taxon>
        <taxon>Pseudomonas</taxon>
    </lineage>
</organism>
<accession>A0A078LUI8</accession>
<dbReference type="Pfam" id="PF01370">
    <property type="entry name" value="Epimerase"/>
    <property type="match status" value="1"/>
</dbReference>
<dbReference type="Proteomes" id="UP000053902">
    <property type="component" value="Unassembled WGS sequence"/>
</dbReference>
<dbReference type="InterPro" id="IPR001509">
    <property type="entry name" value="Epimerase_deHydtase"/>
</dbReference>
<evidence type="ECO:0000259" key="2">
    <source>
        <dbReference type="Pfam" id="PF01370"/>
    </source>
</evidence>
<dbReference type="HOGENOM" id="CLU_007383_1_7_6"/>
<gene>
    <name evidence="3" type="primary">lspL</name>
    <name evidence="3" type="ORF">BN1079_02235</name>
</gene>
<evidence type="ECO:0000256" key="1">
    <source>
        <dbReference type="ARBA" id="ARBA00023027"/>
    </source>
</evidence>
<dbReference type="CDD" id="cd05253">
    <property type="entry name" value="UDP_GE_SDE_e"/>
    <property type="match status" value="1"/>
</dbReference>
<protein>
    <submittedName>
        <fullName evidence="3">UDP-glucuronate 5'-epimerase</fullName>
    </submittedName>
</protein>
<dbReference type="Gene3D" id="3.40.50.720">
    <property type="entry name" value="NAD(P)-binding Rossmann-like Domain"/>
    <property type="match status" value="1"/>
</dbReference>
<dbReference type="PANTHER" id="PTHR43574">
    <property type="entry name" value="EPIMERASE-RELATED"/>
    <property type="match status" value="1"/>
</dbReference>
<sequence length="355" mass="39461">MKTLVTGAAGFIGAHTTLRLLQEGHEVVGLDNFNDYYDPQLKEARVRWVRETAGDFPLYRIDLEDEYGLEQLFAAHRPEAVINLAAQAGVRYSLDNPRAYLNSNLAGFLNLLEACRRHPVKHLIFASSSSVYGANHCTPYAEQHNTDHPLSLYAASKKANELMAHSYSHLFGIPATGLRFFTVYGPWGRPDMSPMLFANAISSGQPLKLFNHGEHQRDFTYIDDIVEGLVRLLPQPPEADQHWDREQPNPSTSMAPWRLYNIGGSRPVHLRSYVEMLAGLLGQQAELQLLPLQPGDVINTCASSSALEQAIGFAPCTSLEQGLARFVEWFRNYYLINLPLPGESSRSAAAPEGVA</sequence>
<name>A0A078LUI8_9PSED</name>
<evidence type="ECO:0000313" key="3">
    <source>
        <dbReference type="EMBL" id="CDZ94905.1"/>
    </source>
</evidence>
<dbReference type="AlphaFoldDB" id="A0A078LUI8"/>
<keyword evidence="1" id="KW-0520">NAD</keyword>
<dbReference type="OrthoDB" id="9803010at2"/>
<evidence type="ECO:0000313" key="4">
    <source>
        <dbReference type="Proteomes" id="UP000053902"/>
    </source>
</evidence>
<dbReference type="SUPFAM" id="SSF51735">
    <property type="entry name" value="NAD(P)-binding Rossmann-fold domains"/>
    <property type="match status" value="1"/>
</dbReference>
<keyword evidence="4" id="KW-1185">Reference proteome</keyword>
<dbReference type="eggNOG" id="COG0451">
    <property type="taxonomic scope" value="Bacteria"/>
</dbReference>
<dbReference type="PRINTS" id="PR01713">
    <property type="entry name" value="NUCEPIMERASE"/>
</dbReference>